<organism evidence="1 2">
    <name type="scientific">Lepeophtheirus salmonis</name>
    <name type="common">Salmon louse</name>
    <name type="synonym">Caligus salmonis</name>
    <dbReference type="NCBI Taxonomy" id="72036"/>
    <lineage>
        <taxon>Eukaryota</taxon>
        <taxon>Metazoa</taxon>
        <taxon>Ecdysozoa</taxon>
        <taxon>Arthropoda</taxon>
        <taxon>Crustacea</taxon>
        <taxon>Multicrustacea</taxon>
        <taxon>Hexanauplia</taxon>
        <taxon>Copepoda</taxon>
        <taxon>Siphonostomatoida</taxon>
        <taxon>Caligidae</taxon>
        <taxon>Lepeophtheirus</taxon>
    </lineage>
</organism>
<dbReference type="AlphaFoldDB" id="A0A7R8CHJ2"/>
<dbReference type="InterPro" id="IPR002223">
    <property type="entry name" value="Kunitz_BPTI"/>
</dbReference>
<dbReference type="InterPro" id="IPR036880">
    <property type="entry name" value="Kunitz_BPTI_sf"/>
</dbReference>
<dbReference type="GO" id="GO:0004867">
    <property type="term" value="F:serine-type endopeptidase inhibitor activity"/>
    <property type="evidence" value="ECO:0007669"/>
    <property type="project" value="InterPro"/>
</dbReference>
<dbReference type="Proteomes" id="UP000675881">
    <property type="component" value="Chromosome 13"/>
</dbReference>
<proteinExistence type="predicted"/>
<evidence type="ECO:0000313" key="2">
    <source>
        <dbReference type="Proteomes" id="UP000675881"/>
    </source>
</evidence>
<reference evidence="1" key="1">
    <citation type="submission" date="2021-02" db="EMBL/GenBank/DDBJ databases">
        <authorList>
            <person name="Bekaert M."/>
        </authorList>
    </citation>
    <scope>NUCLEOTIDE SEQUENCE</scope>
    <source>
        <strain evidence="1">IoA-00</strain>
    </source>
</reference>
<evidence type="ECO:0000313" key="1">
    <source>
        <dbReference type="EMBL" id="CAF2824759.1"/>
    </source>
</evidence>
<dbReference type="Pfam" id="PF00014">
    <property type="entry name" value="Kunitz_BPTI"/>
    <property type="match status" value="1"/>
</dbReference>
<gene>
    <name evidence="1" type="ORF">LSAA_4311</name>
</gene>
<sequence>MLKAMQAKFKHKQMFRTKGSRNIGCNGNGNRFDSITNCVLSCKLKEQFSFQGVGRAVKYLNYLLDPKLLIIATPTYDTCSLQSETGPCEESVVQYFHNAKTGKCETFCLWRLLWKWK</sequence>
<keyword evidence="2" id="KW-1185">Reference proteome</keyword>
<protein>
    <submittedName>
        <fullName evidence="1">(salmon louse) hypothetical protein</fullName>
    </submittedName>
</protein>
<dbReference type="SUPFAM" id="SSF57362">
    <property type="entry name" value="BPTI-like"/>
    <property type="match status" value="1"/>
</dbReference>
<dbReference type="EMBL" id="HG994592">
    <property type="protein sequence ID" value="CAF2824759.1"/>
    <property type="molecule type" value="Genomic_DNA"/>
</dbReference>
<name>A0A7R8CHJ2_LEPSM</name>
<dbReference type="Gene3D" id="4.10.410.10">
    <property type="entry name" value="Pancreatic trypsin inhibitor Kunitz domain"/>
    <property type="match status" value="1"/>
</dbReference>
<dbReference type="CDD" id="cd00109">
    <property type="entry name" value="Kunitz-type"/>
    <property type="match status" value="1"/>
</dbReference>
<accession>A0A7R8CHJ2</accession>